<protein>
    <recommendedName>
        <fullName evidence="4">Coenzyme Q-binding protein COQ10 START domain-containing protein</fullName>
    </recommendedName>
</protein>
<dbReference type="InterPro" id="IPR023393">
    <property type="entry name" value="START-like_dom_sf"/>
</dbReference>
<name>A0A8S1J8A1_9CHLO</name>
<dbReference type="PANTHER" id="PTHR31385:SF1">
    <property type="entry name" value="PUTATIVE (DUF220)-RELATED"/>
    <property type="match status" value="1"/>
</dbReference>
<dbReference type="AlphaFoldDB" id="A0A8S1J8A1"/>
<organism evidence="2 3">
    <name type="scientific">Ostreobium quekettii</name>
    <dbReference type="NCBI Taxonomy" id="121088"/>
    <lineage>
        <taxon>Eukaryota</taxon>
        <taxon>Viridiplantae</taxon>
        <taxon>Chlorophyta</taxon>
        <taxon>core chlorophytes</taxon>
        <taxon>Ulvophyceae</taxon>
        <taxon>TCBD clade</taxon>
        <taxon>Bryopsidales</taxon>
        <taxon>Ostreobineae</taxon>
        <taxon>Ostreobiaceae</taxon>
        <taxon>Ostreobium</taxon>
    </lineage>
</organism>
<evidence type="ECO:0000256" key="1">
    <source>
        <dbReference type="SAM" id="MobiDB-lite"/>
    </source>
</evidence>
<dbReference type="SUPFAM" id="SSF55961">
    <property type="entry name" value="Bet v1-like"/>
    <property type="match status" value="1"/>
</dbReference>
<dbReference type="PANTHER" id="PTHR31385">
    <property type="entry name" value="PUTATIVE (DUF220)-RELATED"/>
    <property type="match status" value="1"/>
</dbReference>
<gene>
    <name evidence="2" type="ORF">OSTQU699_LOCUS8861</name>
</gene>
<dbReference type="EMBL" id="CAJHUC010002270">
    <property type="protein sequence ID" value="CAD7703504.1"/>
    <property type="molecule type" value="Genomic_DNA"/>
</dbReference>
<comment type="caution">
    <text evidence="2">The sequence shown here is derived from an EMBL/GenBank/DDBJ whole genome shotgun (WGS) entry which is preliminary data.</text>
</comment>
<dbReference type="Proteomes" id="UP000708148">
    <property type="component" value="Unassembled WGS sequence"/>
</dbReference>
<sequence length="298" mass="33653">MVWPFGRGGKSADADDGLDQDAAPQPTVDNWSSRDCKIQVTQPEGFAQRVKMHAKVDLPPHMVFDILVDKDNARYFRGVKGTTYRRVLEDRWGYQKVEVEQAAGWRFLFLSGVFYTRLFVFQHRHKGIVHFRLAQPGFMEKFEGNWVVRPFCQRTLDSLGREPTALSRLGSIFSGLPSLARETDATLVTLEQSVKPKYAVPRALSGYMTKISAGVLRDLMEDLKKEAERVKRGDPIPRYQIKKLEAARRLKKHHLKETSMDTAMALQKQGAALAMGGKGVGSIVISGWRPAWFDQGGE</sequence>
<evidence type="ECO:0000313" key="2">
    <source>
        <dbReference type="EMBL" id="CAD7703504.1"/>
    </source>
</evidence>
<reference evidence="2" key="1">
    <citation type="submission" date="2020-12" db="EMBL/GenBank/DDBJ databases">
        <authorList>
            <person name="Iha C."/>
        </authorList>
    </citation>
    <scope>NUCLEOTIDE SEQUENCE</scope>
</reference>
<evidence type="ECO:0000313" key="3">
    <source>
        <dbReference type="Proteomes" id="UP000708148"/>
    </source>
</evidence>
<accession>A0A8S1J8A1</accession>
<dbReference type="OrthoDB" id="530906at2759"/>
<keyword evidence="3" id="KW-1185">Reference proteome</keyword>
<dbReference type="Gene3D" id="3.30.530.20">
    <property type="match status" value="1"/>
</dbReference>
<feature type="region of interest" description="Disordered" evidence="1">
    <location>
        <begin position="1"/>
        <end position="31"/>
    </location>
</feature>
<evidence type="ECO:0008006" key="4">
    <source>
        <dbReference type="Google" id="ProtNLM"/>
    </source>
</evidence>
<proteinExistence type="predicted"/>